<dbReference type="PANTHER" id="PTHR10937">
    <property type="entry name" value="GLUCOSAMINE--FRUCTOSE-6-PHOSPHATE AMINOTRANSFERASE, ISOMERIZING"/>
    <property type="match status" value="1"/>
</dbReference>
<evidence type="ECO:0000256" key="9">
    <source>
        <dbReference type="ARBA" id="ARBA00022962"/>
    </source>
</evidence>
<dbReference type="FunFam" id="3.40.50.10490:FF:000001">
    <property type="entry name" value="Glutamine--fructose-6-phosphate aminotransferase [isomerizing]"/>
    <property type="match status" value="1"/>
</dbReference>
<feature type="domain" description="SIS" evidence="12">
    <location>
        <begin position="460"/>
        <end position="601"/>
    </location>
</feature>
<dbReference type="NCBIfam" id="TIGR01135">
    <property type="entry name" value="glmS"/>
    <property type="match status" value="1"/>
</dbReference>
<proteinExistence type="inferred from homology"/>
<dbReference type="HOGENOM" id="CLU_012520_5_2_6"/>
<dbReference type="HAMAP" id="MF_00164">
    <property type="entry name" value="GlmS"/>
    <property type="match status" value="1"/>
</dbReference>
<dbReference type="InterPro" id="IPR035490">
    <property type="entry name" value="GlmS/FrlB_SIS"/>
</dbReference>
<dbReference type="NCBIfam" id="NF001484">
    <property type="entry name" value="PRK00331.1"/>
    <property type="match status" value="1"/>
</dbReference>
<dbReference type="GO" id="GO:0097367">
    <property type="term" value="F:carbohydrate derivative binding"/>
    <property type="evidence" value="ECO:0007669"/>
    <property type="project" value="InterPro"/>
</dbReference>
<gene>
    <name evidence="10 13" type="primary">glmS</name>
    <name evidence="13" type="ordered locus">CBU_1787</name>
</gene>
<dbReference type="FunFam" id="3.60.20.10:FF:000006">
    <property type="entry name" value="Glutamine--fructose-6-phosphate aminotransferase [isomerizing]"/>
    <property type="match status" value="1"/>
</dbReference>
<feature type="domain" description="Glutamine amidotransferase type-2" evidence="11">
    <location>
        <begin position="2"/>
        <end position="220"/>
    </location>
</feature>
<accession>Q83AU2</accession>
<reference evidence="13 14" key="2">
    <citation type="journal article" date="2009" name="Infect. Immun.">
        <title>Comparative genomics reveal extensive transposon-mediated genomic plasticity and diversity among potential effector proteins within the genus Coxiella.</title>
        <authorList>
            <person name="Beare P.A."/>
            <person name="Unsworth N."/>
            <person name="Andoh M."/>
            <person name="Voth D.E."/>
            <person name="Omsland A."/>
            <person name="Gilk S.D."/>
            <person name="Williams K.P."/>
            <person name="Sobral B.W."/>
            <person name="Kupko J.J.III."/>
            <person name="Porcella S.F."/>
            <person name="Samuel J.E."/>
            <person name="Heinzen R.A."/>
        </authorList>
    </citation>
    <scope>NUCLEOTIDE SEQUENCE [LARGE SCALE GENOMIC DNA]</scope>
    <source>
        <strain evidence="14">RSA 493 / Nine Mile phase I</strain>
    </source>
</reference>
<dbReference type="InterPro" id="IPR029055">
    <property type="entry name" value="Ntn_hydrolases_N"/>
</dbReference>
<dbReference type="GO" id="GO:0006487">
    <property type="term" value="P:protein N-linked glycosylation"/>
    <property type="evidence" value="ECO:0000318"/>
    <property type="project" value="GO_Central"/>
</dbReference>
<dbReference type="SUPFAM" id="SSF56235">
    <property type="entry name" value="N-terminal nucleophile aminohydrolases (Ntn hydrolases)"/>
    <property type="match status" value="1"/>
</dbReference>
<dbReference type="Gene3D" id="3.40.50.10490">
    <property type="entry name" value="Glucose-6-phosphate isomerase like protein, domain 1"/>
    <property type="match status" value="2"/>
</dbReference>
<dbReference type="KEGG" id="cbu:CBU_1787"/>
<protein>
    <recommendedName>
        <fullName evidence="4 10">Glutamine--fructose-6-phosphate aminotransferase [isomerizing]</fullName>
        <ecNumber evidence="3 10">2.6.1.16</ecNumber>
    </recommendedName>
    <alternativeName>
        <fullName evidence="10">D-fructose-6-phosphate amidotransferase</fullName>
    </alternativeName>
    <alternativeName>
        <fullName evidence="10">GFAT</fullName>
    </alternativeName>
    <alternativeName>
        <fullName evidence="10">Glucosamine-6-phosphate synthase</fullName>
    </alternativeName>
    <alternativeName>
        <fullName evidence="10">Hexosephosphate aminotransferase</fullName>
    </alternativeName>
    <alternativeName>
        <fullName evidence="10">L-glutamine--D-fructose-6-phosphate amidotransferase</fullName>
    </alternativeName>
</protein>
<evidence type="ECO:0000256" key="3">
    <source>
        <dbReference type="ARBA" id="ARBA00012916"/>
    </source>
</evidence>
<sequence>MCGIVGAVAERPVADILLEGLNRLEYRGYDSAGMALLHPKTHQIQCVRVKGKVAALVDSVKKKPLLGKTGIAHTRWATHGEPSQKNAHPHCSEKTIAVVHNGIIENHDALRRKLTKAGYKFKSETDTEVIAHLIHYHLQSTPELLTAIHQATKSLKGAYALGIISTREPETLYAVRCGSPLVIGLGIGENFIASDQLALLPVTQRFIYLEEGDIVKIGLKSVAIYDKNKKAVKRTIHATKIDYNATGKGKYRHYMQKEIFEQPQAVLDTINNHFSKPQLTVQRFGSQAASIFKKIQRIQLVACGTSYHAALVGRYWLEALAGIPCQVEVASENRYRQGIVEPNTLFVALSQSGETADTLAALRQAKKAGYAATLGICNVPQSSLAREADLIFLTRAGAEIGVAATKTFTTQLVALLLLTFLFHQNNQKLIRKFTSILPQLKQLPALLQKTLELDRQIKQLSKRFNDKEHALFLGRGAMFPIALEGALKLKEISYMHAEAYPAGELKHGPLALVDKGMPVIVIAPNDHLIEKLASNMQEVQARGGELYAFVDHRINWQQENGTTLIKMPPTPDFAAPIAYTIPLQLLAYHIAVLKGTDVDQPRNLAKSVTVE</sequence>
<evidence type="ECO:0000256" key="5">
    <source>
        <dbReference type="ARBA" id="ARBA00022490"/>
    </source>
</evidence>
<keyword evidence="9" id="KW-0315">Glutamine amidotransferase</keyword>
<dbReference type="PROSITE" id="PS51278">
    <property type="entry name" value="GATASE_TYPE_2"/>
    <property type="match status" value="1"/>
</dbReference>
<keyword evidence="6 10" id="KW-0032">Aminotransferase</keyword>
<evidence type="ECO:0000313" key="13">
    <source>
        <dbReference type="EMBL" id="AAO91281.1"/>
    </source>
</evidence>
<evidence type="ECO:0000256" key="1">
    <source>
        <dbReference type="ARBA" id="ARBA00001031"/>
    </source>
</evidence>
<evidence type="ECO:0000259" key="12">
    <source>
        <dbReference type="PROSITE" id="PS51464"/>
    </source>
</evidence>
<comment type="subcellular location">
    <subcellularLocation>
        <location evidence="2 10">Cytoplasm</location>
    </subcellularLocation>
</comment>
<feature type="active site" description="Nucleophile; for GATase activity" evidence="10">
    <location>
        <position position="2"/>
    </location>
</feature>
<feature type="domain" description="SIS" evidence="12">
    <location>
        <begin position="288"/>
        <end position="428"/>
    </location>
</feature>
<dbReference type="Pfam" id="PF13522">
    <property type="entry name" value="GATase_6"/>
    <property type="match status" value="1"/>
</dbReference>
<evidence type="ECO:0000313" key="14">
    <source>
        <dbReference type="Proteomes" id="UP000002671"/>
    </source>
</evidence>
<comment type="subunit">
    <text evidence="10">Homodimer.</text>
</comment>
<dbReference type="eggNOG" id="COG0449">
    <property type="taxonomic scope" value="Bacteria"/>
</dbReference>
<feature type="initiator methionine" description="Removed" evidence="10">
    <location>
        <position position="1"/>
    </location>
</feature>
<dbReference type="InterPro" id="IPR047084">
    <property type="entry name" value="GFAT_N"/>
</dbReference>
<dbReference type="Pfam" id="PF01380">
    <property type="entry name" value="SIS"/>
    <property type="match status" value="2"/>
</dbReference>
<feature type="active site" description="For Fru-6P isomerization activity" evidence="10">
    <location>
        <position position="606"/>
    </location>
</feature>
<dbReference type="EMBL" id="AE016828">
    <property type="protein sequence ID" value="AAO91281.1"/>
    <property type="molecule type" value="Genomic_DNA"/>
</dbReference>
<evidence type="ECO:0000256" key="7">
    <source>
        <dbReference type="ARBA" id="ARBA00022679"/>
    </source>
</evidence>
<comment type="catalytic activity">
    <reaction evidence="1 10">
        <text>D-fructose 6-phosphate + L-glutamine = D-glucosamine 6-phosphate + L-glutamate</text>
        <dbReference type="Rhea" id="RHEA:13237"/>
        <dbReference type="ChEBI" id="CHEBI:29985"/>
        <dbReference type="ChEBI" id="CHEBI:58359"/>
        <dbReference type="ChEBI" id="CHEBI:58725"/>
        <dbReference type="ChEBI" id="CHEBI:61527"/>
        <dbReference type="EC" id="2.6.1.16"/>
    </reaction>
</comment>
<organism evidence="13 14">
    <name type="scientific">Coxiella burnetii (strain RSA 493 / Nine Mile phase I)</name>
    <dbReference type="NCBI Taxonomy" id="227377"/>
    <lineage>
        <taxon>Bacteria</taxon>
        <taxon>Pseudomonadati</taxon>
        <taxon>Pseudomonadota</taxon>
        <taxon>Gammaproteobacteria</taxon>
        <taxon>Legionellales</taxon>
        <taxon>Coxiellaceae</taxon>
        <taxon>Coxiella</taxon>
    </lineage>
</organism>
<dbReference type="GO" id="GO:0004360">
    <property type="term" value="F:glutamine-fructose-6-phosphate transaminase (isomerizing) activity"/>
    <property type="evidence" value="ECO:0000318"/>
    <property type="project" value="GO_Central"/>
</dbReference>
<dbReference type="InterPro" id="IPR005855">
    <property type="entry name" value="GFAT"/>
</dbReference>
<dbReference type="CDD" id="cd05008">
    <property type="entry name" value="SIS_GlmS_GlmD_1"/>
    <property type="match status" value="1"/>
</dbReference>
<dbReference type="GO" id="GO:0005975">
    <property type="term" value="P:carbohydrate metabolic process"/>
    <property type="evidence" value="ECO:0007669"/>
    <property type="project" value="UniProtKB-UniRule"/>
</dbReference>
<dbReference type="EC" id="2.6.1.16" evidence="3 10"/>
<keyword evidence="8" id="KW-0677">Repeat</keyword>
<evidence type="ECO:0000256" key="4">
    <source>
        <dbReference type="ARBA" id="ARBA00016090"/>
    </source>
</evidence>
<dbReference type="GO" id="GO:0006047">
    <property type="term" value="P:UDP-N-acetylglucosamine metabolic process"/>
    <property type="evidence" value="ECO:0000318"/>
    <property type="project" value="GO_Central"/>
</dbReference>
<evidence type="ECO:0000256" key="2">
    <source>
        <dbReference type="ARBA" id="ARBA00004496"/>
    </source>
</evidence>
<dbReference type="CDD" id="cd05009">
    <property type="entry name" value="SIS_GlmS_GlmD_2"/>
    <property type="match status" value="1"/>
</dbReference>
<dbReference type="InterPro" id="IPR017932">
    <property type="entry name" value="GATase_2_dom"/>
</dbReference>
<dbReference type="InterPro" id="IPR001347">
    <property type="entry name" value="SIS_dom"/>
</dbReference>
<evidence type="ECO:0000259" key="11">
    <source>
        <dbReference type="PROSITE" id="PS51278"/>
    </source>
</evidence>
<evidence type="ECO:0000256" key="6">
    <source>
        <dbReference type="ARBA" id="ARBA00022576"/>
    </source>
</evidence>
<comment type="function">
    <text evidence="10">Catalyzes the first step in hexosamine metabolism, converting fructose-6P into glucosamine-6P using glutamine as a nitrogen source.</text>
</comment>
<dbReference type="RefSeq" id="WP_010958441.1">
    <property type="nucleotide sequence ID" value="NC_002971.4"/>
</dbReference>
<dbReference type="STRING" id="227377.CBU_1787"/>
<dbReference type="CDD" id="cd00714">
    <property type="entry name" value="GFAT"/>
    <property type="match status" value="1"/>
</dbReference>
<dbReference type="GO" id="GO:0005829">
    <property type="term" value="C:cytosol"/>
    <property type="evidence" value="ECO:0000318"/>
    <property type="project" value="GO_Central"/>
</dbReference>
<dbReference type="Proteomes" id="UP000002671">
    <property type="component" value="Chromosome"/>
</dbReference>
<reference evidence="13 14" key="1">
    <citation type="journal article" date="2003" name="Proc. Natl. Acad. Sci. U.S.A.">
        <title>Complete genome sequence of the Q-fever pathogen, Coxiella burnetii.</title>
        <authorList>
            <person name="Seshadri R."/>
            <person name="Paulsen I.T."/>
            <person name="Eisen J.A."/>
            <person name="Read T.D."/>
            <person name="Nelson K.E."/>
            <person name="Nelson W.C."/>
            <person name="Ward N.L."/>
            <person name="Tettelin H."/>
            <person name="Davidsen T.M."/>
            <person name="Beanan M.J."/>
            <person name="Deboy R.T."/>
            <person name="Daugherty S.C."/>
            <person name="Brinkac L.M."/>
            <person name="Madupu R."/>
            <person name="Dodson R.J."/>
            <person name="Khouri H.M."/>
            <person name="Lee K.H."/>
            <person name="Carty H.A."/>
            <person name="Scanlan D."/>
            <person name="Heinzen R.A."/>
            <person name="Thompson H.A."/>
            <person name="Samuel J.E."/>
            <person name="Fraser C.M."/>
            <person name="Heidelberg J.F."/>
        </authorList>
    </citation>
    <scope>NUCLEOTIDE SEQUENCE [LARGE SCALE GENOMIC DNA]</scope>
    <source>
        <strain evidence="14">RSA 493 / Nine Mile phase I</strain>
    </source>
</reference>
<keyword evidence="14" id="KW-1185">Reference proteome</keyword>
<dbReference type="GO" id="GO:0006002">
    <property type="term" value="P:fructose 6-phosphate metabolic process"/>
    <property type="evidence" value="ECO:0000318"/>
    <property type="project" value="GO_Central"/>
</dbReference>
<evidence type="ECO:0000256" key="10">
    <source>
        <dbReference type="HAMAP-Rule" id="MF_00164"/>
    </source>
</evidence>
<dbReference type="AlphaFoldDB" id="Q83AU2"/>
<keyword evidence="7 10" id="KW-0808">Transferase</keyword>
<dbReference type="InterPro" id="IPR035466">
    <property type="entry name" value="GlmS/AgaS_SIS"/>
</dbReference>
<dbReference type="PATRIC" id="fig|227377.7.peg.1775"/>
<keyword evidence="5 10" id="KW-0963">Cytoplasm</keyword>
<name>Q83AU2_COXBU</name>
<dbReference type="OrthoDB" id="9761808at2"/>
<dbReference type="PANTHER" id="PTHR10937:SF0">
    <property type="entry name" value="GLUTAMINE--FRUCTOSE-6-PHOSPHATE TRANSAMINASE (ISOMERIZING)"/>
    <property type="match status" value="1"/>
</dbReference>
<dbReference type="SUPFAM" id="SSF53697">
    <property type="entry name" value="SIS domain"/>
    <property type="match status" value="1"/>
</dbReference>
<dbReference type="PROSITE" id="PS51464">
    <property type="entry name" value="SIS"/>
    <property type="match status" value="2"/>
</dbReference>
<dbReference type="RefSeq" id="NP_820767.1">
    <property type="nucleotide sequence ID" value="NC_002971.4"/>
</dbReference>
<dbReference type="InterPro" id="IPR046348">
    <property type="entry name" value="SIS_dom_sf"/>
</dbReference>
<evidence type="ECO:0000256" key="8">
    <source>
        <dbReference type="ARBA" id="ARBA00022737"/>
    </source>
</evidence>
<dbReference type="Gene3D" id="3.60.20.10">
    <property type="entry name" value="Glutamine Phosphoribosylpyrophosphate, subunit 1, domain 1"/>
    <property type="match status" value="1"/>
</dbReference>
<dbReference type="GeneID" id="1209698"/>
<dbReference type="EnsemblBacteria" id="AAO91281">
    <property type="protein sequence ID" value="AAO91281"/>
    <property type="gene ID" value="CBU_1787"/>
</dbReference>